<evidence type="ECO:0000313" key="3">
    <source>
        <dbReference type="EMBL" id="TCP27520.1"/>
    </source>
</evidence>
<dbReference type="SUPFAM" id="SSF47226">
    <property type="entry name" value="Histidine-containing phosphotransfer domain, HPT domain"/>
    <property type="match status" value="1"/>
</dbReference>
<dbReference type="InterPro" id="IPR008207">
    <property type="entry name" value="Sig_transdc_His_kin_Hpt_dom"/>
</dbReference>
<dbReference type="GO" id="GO:0004672">
    <property type="term" value="F:protein kinase activity"/>
    <property type="evidence" value="ECO:0007669"/>
    <property type="project" value="UniProtKB-ARBA"/>
</dbReference>
<dbReference type="AlphaFoldDB" id="A0A4R2NZ32"/>
<name>A0A4R2NZ32_RHOAD</name>
<keyword evidence="4" id="KW-1185">Reference proteome</keyword>
<dbReference type="Pfam" id="PF01627">
    <property type="entry name" value="Hpt"/>
    <property type="match status" value="1"/>
</dbReference>
<sequence length="109" mass="12076">MIDWARVTDLRTEVGETAFSEVLELFLEEMDDAMARLAGRVEQAAMADELHFARGAALNLGLREFSTLCQRLEHAARTGQQIDLAPLRACYDQSRQVLLGERGIAPEGA</sequence>
<dbReference type="InterPro" id="IPR036641">
    <property type="entry name" value="HPT_dom_sf"/>
</dbReference>
<accession>A0A4R2NZ32</accession>
<organism evidence="3 4">
    <name type="scientific">Rhodovulum adriaticum</name>
    <name type="common">Rhodopseudomonas adriatica</name>
    <dbReference type="NCBI Taxonomy" id="35804"/>
    <lineage>
        <taxon>Bacteria</taxon>
        <taxon>Pseudomonadati</taxon>
        <taxon>Pseudomonadota</taxon>
        <taxon>Alphaproteobacteria</taxon>
        <taxon>Rhodobacterales</taxon>
        <taxon>Paracoccaceae</taxon>
        <taxon>Rhodovulum</taxon>
    </lineage>
</organism>
<evidence type="ECO:0000259" key="2">
    <source>
        <dbReference type="Pfam" id="PF01627"/>
    </source>
</evidence>
<dbReference type="RefSeq" id="WP_165918919.1">
    <property type="nucleotide sequence ID" value="NZ_NRRP01000021.1"/>
</dbReference>
<reference evidence="3 4" key="1">
    <citation type="submission" date="2019-03" db="EMBL/GenBank/DDBJ databases">
        <title>Genomic Encyclopedia of Type Strains, Phase IV (KMG-IV): sequencing the most valuable type-strain genomes for metagenomic binning, comparative biology and taxonomic classification.</title>
        <authorList>
            <person name="Goeker M."/>
        </authorList>
    </citation>
    <scope>NUCLEOTIDE SEQUENCE [LARGE SCALE GENOMIC DNA]</scope>
    <source>
        <strain evidence="3 4">DSM 2781</strain>
    </source>
</reference>
<proteinExistence type="predicted"/>
<dbReference type="Proteomes" id="UP000295733">
    <property type="component" value="Unassembled WGS sequence"/>
</dbReference>
<keyword evidence="1" id="KW-0902">Two-component regulatory system</keyword>
<evidence type="ECO:0000256" key="1">
    <source>
        <dbReference type="ARBA" id="ARBA00023012"/>
    </source>
</evidence>
<dbReference type="EMBL" id="SLXL01000001">
    <property type="protein sequence ID" value="TCP27520.1"/>
    <property type="molecule type" value="Genomic_DNA"/>
</dbReference>
<gene>
    <name evidence="3" type="ORF">EV656_101428</name>
</gene>
<dbReference type="GO" id="GO:0000160">
    <property type="term" value="P:phosphorelay signal transduction system"/>
    <property type="evidence" value="ECO:0007669"/>
    <property type="project" value="UniProtKB-KW"/>
</dbReference>
<feature type="domain" description="HPt" evidence="2">
    <location>
        <begin position="21"/>
        <end position="95"/>
    </location>
</feature>
<dbReference type="Gene3D" id="1.20.120.160">
    <property type="entry name" value="HPT domain"/>
    <property type="match status" value="1"/>
</dbReference>
<comment type="caution">
    <text evidence="3">The sequence shown here is derived from an EMBL/GenBank/DDBJ whole genome shotgun (WGS) entry which is preliminary data.</text>
</comment>
<protein>
    <submittedName>
        <fullName evidence="3">Hpt domain-containing protein</fullName>
    </submittedName>
</protein>
<evidence type="ECO:0000313" key="4">
    <source>
        <dbReference type="Proteomes" id="UP000295733"/>
    </source>
</evidence>